<dbReference type="Gene3D" id="3.40.50.300">
    <property type="entry name" value="P-loop containing nucleotide triphosphate hydrolases"/>
    <property type="match status" value="2"/>
</dbReference>
<dbReference type="GO" id="GO:0006281">
    <property type="term" value="P:DNA repair"/>
    <property type="evidence" value="ECO:0007669"/>
    <property type="project" value="UniProtKB-UniRule"/>
</dbReference>
<dbReference type="SUPFAM" id="SSF52540">
    <property type="entry name" value="P-loop containing nucleoside triphosphate hydrolases"/>
    <property type="match status" value="2"/>
</dbReference>
<reference evidence="18 19" key="1">
    <citation type="submission" date="2017-07" db="EMBL/GenBank/DDBJ databases">
        <authorList>
            <person name="Sun Z.S."/>
            <person name="Albrecht U."/>
            <person name="Echele G."/>
            <person name="Lee C.C."/>
        </authorList>
    </citation>
    <scope>NUCLEOTIDE SEQUENCE [LARGE SCALE GENOMIC DNA]</scope>
    <source>
        <strain evidence="18 19">CGMCC 1.12710</strain>
    </source>
</reference>
<dbReference type="NCBIfam" id="TIGR00643">
    <property type="entry name" value="recG"/>
    <property type="match status" value="1"/>
</dbReference>
<evidence type="ECO:0000256" key="8">
    <source>
        <dbReference type="ARBA" id="ARBA00023125"/>
    </source>
</evidence>
<comment type="catalytic activity">
    <reaction evidence="14 15">
        <text>ATP + H2O = ADP + phosphate + H(+)</text>
        <dbReference type="Rhea" id="RHEA:13065"/>
        <dbReference type="ChEBI" id="CHEBI:15377"/>
        <dbReference type="ChEBI" id="CHEBI:15378"/>
        <dbReference type="ChEBI" id="CHEBI:30616"/>
        <dbReference type="ChEBI" id="CHEBI:43474"/>
        <dbReference type="ChEBI" id="CHEBI:456216"/>
        <dbReference type="EC" id="5.6.2.4"/>
    </reaction>
</comment>
<dbReference type="EC" id="5.6.2.4" evidence="13 15"/>
<dbReference type="InterPro" id="IPR014001">
    <property type="entry name" value="Helicase_ATP-bd"/>
</dbReference>
<dbReference type="AlphaFoldDB" id="A0A239PQM0"/>
<evidence type="ECO:0000256" key="2">
    <source>
        <dbReference type="ARBA" id="ARBA00017846"/>
    </source>
</evidence>
<dbReference type="RefSeq" id="WP_089411721.1">
    <property type="nucleotide sequence ID" value="NZ_FZQA01000002.1"/>
</dbReference>
<keyword evidence="7 15" id="KW-0067">ATP-binding</keyword>
<keyword evidence="8" id="KW-0238">DNA-binding</keyword>
<keyword evidence="4 15" id="KW-0227">DNA damage</keyword>
<dbReference type="CDD" id="cd17992">
    <property type="entry name" value="DEXHc_RecG"/>
    <property type="match status" value="1"/>
</dbReference>
<evidence type="ECO:0000259" key="17">
    <source>
        <dbReference type="PROSITE" id="PS51194"/>
    </source>
</evidence>
<evidence type="ECO:0000256" key="9">
    <source>
        <dbReference type="ARBA" id="ARBA00023172"/>
    </source>
</evidence>
<dbReference type="InterPro" id="IPR001650">
    <property type="entry name" value="Helicase_C-like"/>
</dbReference>
<evidence type="ECO:0000256" key="6">
    <source>
        <dbReference type="ARBA" id="ARBA00022806"/>
    </source>
</evidence>
<comment type="catalytic activity">
    <reaction evidence="12 15">
        <text>Couples ATP hydrolysis with the unwinding of duplex DNA by translocating in the 3'-5' direction.</text>
        <dbReference type="EC" id="5.6.2.4"/>
    </reaction>
</comment>
<dbReference type="NCBIfam" id="NF008168">
    <property type="entry name" value="PRK10917.2-2"/>
    <property type="match status" value="1"/>
</dbReference>
<dbReference type="NCBIfam" id="NF008164">
    <property type="entry name" value="PRK10917.1-2"/>
    <property type="match status" value="1"/>
</dbReference>
<evidence type="ECO:0000313" key="19">
    <source>
        <dbReference type="Proteomes" id="UP000198346"/>
    </source>
</evidence>
<evidence type="ECO:0000256" key="14">
    <source>
        <dbReference type="ARBA" id="ARBA00048988"/>
    </source>
</evidence>
<keyword evidence="9 15" id="KW-0233">DNA recombination</keyword>
<dbReference type="PANTHER" id="PTHR47964">
    <property type="entry name" value="ATP-DEPENDENT DNA HELICASE HOMOLOG RECG, CHLOROPLASTIC"/>
    <property type="match status" value="1"/>
</dbReference>
<evidence type="ECO:0000313" key="18">
    <source>
        <dbReference type="EMBL" id="SNT72206.1"/>
    </source>
</evidence>
<dbReference type="CDD" id="cd04488">
    <property type="entry name" value="RecG_wedge_OBF"/>
    <property type="match status" value="1"/>
</dbReference>
<dbReference type="SMART" id="SM00487">
    <property type="entry name" value="DEXDc"/>
    <property type="match status" value="1"/>
</dbReference>
<dbReference type="InterPro" id="IPR011545">
    <property type="entry name" value="DEAD/DEAH_box_helicase_dom"/>
</dbReference>
<evidence type="ECO:0000256" key="5">
    <source>
        <dbReference type="ARBA" id="ARBA00022801"/>
    </source>
</evidence>
<dbReference type="InterPro" id="IPR004609">
    <property type="entry name" value="ATP-dep_DNA_helicase_RecG"/>
</dbReference>
<dbReference type="SUPFAM" id="SSF50249">
    <property type="entry name" value="Nucleic acid-binding proteins"/>
    <property type="match status" value="1"/>
</dbReference>
<evidence type="ECO:0000256" key="10">
    <source>
        <dbReference type="ARBA" id="ARBA00023204"/>
    </source>
</evidence>
<accession>A0A239PQM0</accession>
<feature type="domain" description="Helicase C-terminal" evidence="17">
    <location>
        <begin position="460"/>
        <end position="619"/>
    </location>
</feature>
<dbReference type="EMBL" id="FZQA01000002">
    <property type="protein sequence ID" value="SNT72206.1"/>
    <property type="molecule type" value="Genomic_DNA"/>
</dbReference>
<dbReference type="Gene3D" id="2.40.50.140">
    <property type="entry name" value="Nucleic acid-binding proteins"/>
    <property type="match status" value="1"/>
</dbReference>
<dbReference type="GO" id="GO:0043138">
    <property type="term" value="F:3'-5' DNA helicase activity"/>
    <property type="evidence" value="ECO:0007669"/>
    <property type="project" value="UniProtKB-EC"/>
</dbReference>
<name>A0A239PQM0_9PROT</name>
<evidence type="ECO:0000256" key="7">
    <source>
        <dbReference type="ARBA" id="ARBA00022840"/>
    </source>
</evidence>
<dbReference type="InterPro" id="IPR012340">
    <property type="entry name" value="NA-bd_OB-fold"/>
</dbReference>
<dbReference type="GO" id="GO:0006310">
    <property type="term" value="P:DNA recombination"/>
    <property type="evidence" value="ECO:0007669"/>
    <property type="project" value="UniProtKB-UniRule"/>
</dbReference>
<dbReference type="InterPro" id="IPR033454">
    <property type="entry name" value="RecG_wedge"/>
</dbReference>
<evidence type="ECO:0000256" key="1">
    <source>
        <dbReference type="ARBA" id="ARBA00007504"/>
    </source>
</evidence>
<evidence type="ECO:0000256" key="13">
    <source>
        <dbReference type="ARBA" id="ARBA00034808"/>
    </source>
</evidence>
<dbReference type="Pfam" id="PF00270">
    <property type="entry name" value="DEAD"/>
    <property type="match status" value="1"/>
</dbReference>
<keyword evidence="3 15" id="KW-0547">Nucleotide-binding</keyword>
<dbReference type="InterPro" id="IPR047112">
    <property type="entry name" value="RecG/Mfd"/>
</dbReference>
<evidence type="ECO:0000256" key="12">
    <source>
        <dbReference type="ARBA" id="ARBA00034617"/>
    </source>
</evidence>
<dbReference type="PANTHER" id="PTHR47964:SF1">
    <property type="entry name" value="ATP-DEPENDENT DNA HELICASE HOMOLOG RECG, CHLOROPLASTIC"/>
    <property type="match status" value="1"/>
</dbReference>
<dbReference type="Pfam" id="PF00271">
    <property type="entry name" value="Helicase_C"/>
    <property type="match status" value="1"/>
</dbReference>
<dbReference type="InterPro" id="IPR027417">
    <property type="entry name" value="P-loop_NTPase"/>
</dbReference>
<dbReference type="SMART" id="SM00490">
    <property type="entry name" value="HELICc"/>
    <property type="match status" value="1"/>
</dbReference>
<evidence type="ECO:0000256" key="3">
    <source>
        <dbReference type="ARBA" id="ARBA00022741"/>
    </source>
</evidence>
<keyword evidence="11" id="KW-0413">Isomerase</keyword>
<proteinExistence type="inferred from homology"/>
<gene>
    <name evidence="18" type="ORF">SAMN06297382_1242</name>
</gene>
<comment type="similarity">
    <text evidence="1 15">Belongs to the helicase family. RecG subfamily.</text>
</comment>
<evidence type="ECO:0000256" key="4">
    <source>
        <dbReference type="ARBA" id="ARBA00022763"/>
    </source>
</evidence>
<dbReference type="PROSITE" id="PS51192">
    <property type="entry name" value="HELICASE_ATP_BIND_1"/>
    <property type="match status" value="1"/>
</dbReference>
<dbReference type="Pfam" id="PF19833">
    <property type="entry name" value="RecG_dom3_C"/>
    <property type="match status" value="1"/>
</dbReference>
<comment type="function">
    <text evidence="15">Plays a critical role in recombination and DNA repair. Helps process Holliday junction intermediates to mature products by catalyzing branch migration. Has replication fork regression activity, unwinds stalled or blocked replication forks to make a HJ that can be resolved. Has a DNA unwinding activity characteristic of a DNA helicase with 3'-5' polarity.</text>
</comment>
<evidence type="ECO:0000256" key="11">
    <source>
        <dbReference type="ARBA" id="ARBA00023235"/>
    </source>
</evidence>
<keyword evidence="6 15" id="KW-0347">Helicase</keyword>
<dbReference type="Proteomes" id="UP000198346">
    <property type="component" value="Unassembled WGS sequence"/>
</dbReference>
<dbReference type="NCBIfam" id="NF008165">
    <property type="entry name" value="PRK10917.1-3"/>
    <property type="match status" value="1"/>
</dbReference>
<feature type="domain" description="Helicase ATP-binding" evidence="16">
    <location>
        <begin position="280"/>
        <end position="441"/>
    </location>
</feature>
<dbReference type="PROSITE" id="PS51194">
    <property type="entry name" value="HELICASE_CTER"/>
    <property type="match status" value="1"/>
</dbReference>
<protein>
    <recommendedName>
        <fullName evidence="2 15">ATP-dependent DNA helicase RecG</fullName>
        <ecNumber evidence="13 15">5.6.2.4</ecNumber>
    </recommendedName>
</protein>
<organism evidence="18 19">
    <name type="scientific">Amphiplicatus metriothermophilus</name>
    <dbReference type="NCBI Taxonomy" id="1519374"/>
    <lineage>
        <taxon>Bacteria</taxon>
        <taxon>Pseudomonadati</taxon>
        <taxon>Pseudomonadota</taxon>
        <taxon>Alphaproteobacteria</taxon>
        <taxon>Parvularculales</taxon>
        <taxon>Parvularculaceae</taxon>
        <taxon>Amphiplicatus</taxon>
    </lineage>
</organism>
<keyword evidence="10 15" id="KW-0234">DNA repair</keyword>
<dbReference type="GO" id="GO:0003677">
    <property type="term" value="F:DNA binding"/>
    <property type="evidence" value="ECO:0007669"/>
    <property type="project" value="UniProtKB-KW"/>
</dbReference>
<keyword evidence="5 15" id="KW-0378">Hydrolase</keyword>
<sequence length="693" mass="75532">MRPEILNPLFADVTALPGVGPKIAPLIAKAAGPRVADVLFTLPAGLIDRRARPKLADAPFGQLATVEVTVDRHDPPRARRQPYRVICSDETGFLTLVFFHPKEDYLRRALPEGTRRIVSGRIEEYGGVRQMTHPDHIVDPEKAGDMPLIEPVYPLTAGLSNTLMRKAVRAALARAPVVPEWQDAAWLARRGWPGWREALRAVHAPETPDALAPTRPERQRLAYDELLANQLALALIRRARIKSAGRPVRGDGRLRALAAKALPFALTGDQRRALEEILADMAAPERMVRLVQGDVGSGKTVVALLAMLNAVEAGAQAAMMAPTEILARQHLESCAPVCAAAGVAVDMLTGRDKGAAREEKLARLASGEIQILFGTHALFQESVAFRDLALVVVDEQHRFGVHQRMALAQKGPRPDMLVMTATPIPRTLALTAYGDMDASLIREKPPGRKPVLTRTIPVERLQEVVAAVRRAADAGEQIYWVCPLVEESDALDLVAAEERHEALKPHLGERVGLVHGRMSAAEKDAVMEAFYEGRLSVLVATTVIEVGVNAPNATIMVVEHAERFGLAQLHQLRGRVGRGDRRAVCLLLYQGPLGETAKARLKILRETDDGFRIAEEDLRLRGAGDLLGAAQSGFPQFRIADLAAHGELLAAARDDARLVVEKDPDLKSARGAALRVLLYLFSRDDAVRLLRAG</sequence>
<evidence type="ECO:0000256" key="15">
    <source>
        <dbReference type="RuleBase" id="RU363016"/>
    </source>
</evidence>
<dbReference type="GO" id="GO:0016887">
    <property type="term" value="F:ATP hydrolysis activity"/>
    <property type="evidence" value="ECO:0007669"/>
    <property type="project" value="RHEA"/>
</dbReference>
<keyword evidence="19" id="KW-1185">Reference proteome</keyword>
<dbReference type="OrthoDB" id="9804325at2"/>
<dbReference type="InterPro" id="IPR045562">
    <property type="entry name" value="RecG_dom3_C"/>
</dbReference>
<dbReference type="GO" id="GO:0005524">
    <property type="term" value="F:ATP binding"/>
    <property type="evidence" value="ECO:0007669"/>
    <property type="project" value="UniProtKB-KW"/>
</dbReference>
<evidence type="ECO:0000259" key="16">
    <source>
        <dbReference type="PROSITE" id="PS51192"/>
    </source>
</evidence>
<dbReference type="Pfam" id="PF17191">
    <property type="entry name" value="RecG_wedge"/>
    <property type="match status" value="1"/>
</dbReference>